<protein>
    <submittedName>
        <fullName evidence="2">Uncharacterized protein</fullName>
    </submittedName>
</protein>
<keyword evidence="3" id="KW-1185">Reference proteome</keyword>
<dbReference type="AlphaFoldDB" id="B8IIM3"/>
<dbReference type="EMBL" id="CP001349">
    <property type="protein sequence ID" value="ACL59900.1"/>
    <property type="molecule type" value="Genomic_DNA"/>
</dbReference>
<evidence type="ECO:0000256" key="1">
    <source>
        <dbReference type="SAM" id="SignalP"/>
    </source>
</evidence>
<organism evidence="2 3">
    <name type="scientific">Methylobacterium nodulans (strain LMG 21967 / CNCM I-2342 / ORS 2060)</name>
    <dbReference type="NCBI Taxonomy" id="460265"/>
    <lineage>
        <taxon>Bacteria</taxon>
        <taxon>Pseudomonadati</taxon>
        <taxon>Pseudomonadota</taxon>
        <taxon>Alphaproteobacteria</taxon>
        <taxon>Hyphomicrobiales</taxon>
        <taxon>Methylobacteriaceae</taxon>
        <taxon>Methylobacterium</taxon>
    </lineage>
</organism>
<dbReference type="KEGG" id="mno:Mnod_5054"/>
<accession>B8IIM3</accession>
<name>B8IIM3_METNO</name>
<reference evidence="2 3" key="1">
    <citation type="submission" date="2009-01" db="EMBL/GenBank/DDBJ databases">
        <title>Complete sequence of chromosome of Methylobacterium nodulans ORS 2060.</title>
        <authorList>
            <consortium name="US DOE Joint Genome Institute"/>
            <person name="Lucas S."/>
            <person name="Copeland A."/>
            <person name="Lapidus A."/>
            <person name="Glavina del Rio T."/>
            <person name="Dalin E."/>
            <person name="Tice H."/>
            <person name="Bruce D."/>
            <person name="Goodwin L."/>
            <person name="Pitluck S."/>
            <person name="Sims D."/>
            <person name="Brettin T."/>
            <person name="Detter J.C."/>
            <person name="Han C."/>
            <person name="Larimer F."/>
            <person name="Land M."/>
            <person name="Hauser L."/>
            <person name="Kyrpides N."/>
            <person name="Ivanova N."/>
            <person name="Marx C.J."/>
            <person name="Richardson P."/>
        </authorList>
    </citation>
    <scope>NUCLEOTIDE SEQUENCE [LARGE SCALE GENOMIC DNA]</scope>
    <source>
        <strain evidence="3">LMG 21967 / CNCM I-2342 / ORS 2060</strain>
    </source>
</reference>
<sequence>MNRRSLLAMLGLAPVAAPLALAAAKQAVHENVLISSAASIQNLTVAGWAPGHSDTVIEGDRITCGSIRADRITCGSITPGHLFETSIDPFCTGQDRLIGALSFGA</sequence>
<gene>
    <name evidence="2" type="ordered locus">Mnod_5054</name>
</gene>
<dbReference type="Proteomes" id="UP000008207">
    <property type="component" value="Chromosome"/>
</dbReference>
<feature type="chain" id="PRO_5002874431" evidence="1">
    <location>
        <begin position="23"/>
        <end position="105"/>
    </location>
</feature>
<evidence type="ECO:0000313" key="3">
    <source>
        <dbReference type="Proteomes" id="UP000008207"/>
    </source>
</evidence>
<keyword evidence="1" id="KW-0732">Signal</keyword>
<feature type="signal peptide" evidence="1">
    <location>
        <begin position="1"/>
        <end position="22"/>
    </location>
</feature>
<dbReference type="RefSeq" id="WP_015931520.1">
    <property type="nucleotide sequence ID" value="NC_011894.1"/>
</dbReference>
<dbReference type="STRING" id="460265.Mnod_5054"/>
<evidence type="ECO:0000313" key="2">
    <source>
        <dbReference type="EMBL" id="ACL59900.1"/>
    </source>
</evidence>
<proteinExistence type="predicted"/>
<dbReference type="HOGENOM" id="CLU_2001208_0_0_5"/>